<feature type="non-terminal residue" evidence="2">
    <location>
        <position position="103"/>
    </location>
</feature>
<feature type="non-terminal residue" evidence="2">
    <location>
        <position position="1"/>
    </location>
</feature>
<accession>A0A699VFA5</accession>
<organism evidence="2">
    <name type="scientific">Tanacetum cinerariifolium</name>
    <name type="common">Dalmatian daisy</name>
    <name type="synonym">Chrysanthemum cinerariifolium</name>
    <dbReference type="NCBI Taxonomy" id="118510"/>
    <lineage>
        <taxon>Eukaryota</taxon>
        <taxon>Viridiplantae</taxon>
        <taxon>Streptophyta</taxon>
        <taxon>Embryophyta</taxon>
        <taxon>Tracheophyta</taxon>
        <taxon>Spermatophyta</taxon>
        <taxon>Magnoliopsida</taxon>
        <taxon>eudicotyledons</taxon>
        <taxon>Gunneridae</taxon>
        <taxon>Pentapetalae</taxon>
        <taxon>asterids</taxon>
        <taxon>campanulids</taxon>
        <taxon>Asterales</taxon>
        <taxon>Asteraceae</taxon>
        <taxon>Asteroideae</taxon>
        <taxon>Anthemideae</taxon>
        <taxon>Anthemidinae</taxon>
        <taxon>Tanacetum</taxon>
    </lineage>
</organism>
<evidence type="ECO:0000313" key="2">
    <source>
        <dbReference type="EMBL" id="GFD32066.1"/>
    </source>
</evidence>
<feature type="domain" description="Reverse transcriptase Ty1/copia-type" evidence="1">
    <location>
        <begin position="54"/>
        <end position="102"/>
    </location>
</feature>
<reference evidence="2" key="1">
    <citation type="journal article" date="2019" name="Sci. Rep.">
        <title>Draft genome of Tanacetum cinerariifolium, the natural source of mosquito coil.</title>
        <authorList>
            <person name="Yamashiro T."/>
            <person name="Shiraishi A."/>
            <person name="Satake H."/>
            <person name="Nakayama K."/>
        </authorList>
    </citation>
    <scope>NUCLEOTIDE SEQUENCE</scope>
</reference>
<dbReference type="InterPro" id="IPR013103">
    <property type="entry name" value="RVT_2"/>
</dbReference>
<name>A0A699VFA5_TANCI</name>
<sequence length="103" mass="11332">SSDVDTNADGFNTPFDHLDSALFEPYVAHEVVSEASSSNTIEPNEIPSTPLPHVLKNKARLVAKGYRQEIGIDFKESFAPVARLEAIRLFIANAASQNMIIFQ</sequence>
<dbReference type="EMBL" id="BKCJ011420256">
    <property type="protein sequence ID" value="GFD32066.1"/>
    <property type="molecule type" value="Genomic_DNA"/>
</dbReference>
<evidence type="ECO:0000259" key="1">
    <source>
        <dbReference type="Pfam" id="PF07727"/>
    </source>
</evidence>
<protein>
    <submittedName>
        <fullName evidence="2">Integrase, catalytic region, zinc finger, CCHC-type, peptidase aspartic, catalytic</fullName>
    </submittedName>
</protein>
<gene>
    <name evidence="2" type="ORF">Tci_904035</name>
</gene>
<comment type="caution">
    <text evidence="2">The sequence shown here is derived from an EMBL/GenBank/DDBJ whole genome shotgun (WGS) entry which is preliminary data.</text>
</comment>
<dbReference type="AlphaFoldDB" id="A0A699VFA5"/>
<dbReference type="Pfam" id="PF07727">
    <property type="entry name" value="RVT_2"/>
    <property type="match status" value="1"/>
</dbReference>
<proteinExistence type="predicted"/>